<dbReference type="AlphaFoldDB" id="A0AAV0Y2V7"/>
<reference evidence="1 2" key="1">
    <citation type="submission" date="2023-01" db="EMBL/GenBank/DDBJ databases">
        <authorList>
            <person name="Whitehead M."/>
        </authorList>
    </citation>
    <scope>NUCLEOTIDE SEQUENCE [LARGE SCALE GENOMIC DNA]</scope>
</reference>
<evidence type="ECO:0008006" key="3">
    <source>
        <dbReference type="Google" id="ProtNLM"/>
    </source>
</evidence>
<organism evidence="1 2">
    <name type="scientific">Macrosiphum euphorbiae</name>
    <name type="common">potato aphid</name>
    <dbReference type="NCBI Taxonomy" id="13131"/>
    <lineage>
        <taxon>Eukaryota</taxon>
        <taxon>Metazoa</taxon>
        <taxon>Ecdysozoa</taxon>
        <taxon>Arthropoda</taxon>
        <taxon>Hexapoda</taxon>
        <taxon>Insecta</taxon>
        <taxon>Pterygota</taxon>
        <taxon>Neoptera</taxon>
        <taxon>Paraneoptera</taxon>
        <taxon>Hemiptera</taxon>
        <taxon>Sternorrhyncha</taxon>
        <taxon>Aphidomorpha</taxon>
        <taxon>Aphidoidea</taxon>
        <taxon>Aphididae</taxon>
        <taxon>Macrosiphini</taxon>
        <taxon>Macrosiphum</taxon>
    </lineage>
</organism>
<evidence type="ECO:0000313" key="2">
    <source>
        <dbReference type="Proteomes" id="UP001160148"/>
    </source>
</evidence>
<dbReference type="EMBL" id="CARXXK010001262">
    <property type="protein sequence ID" value="CAI6375098.1"/>
    <property type="molecule type" value="Genomic_DNA"/>
</dbReference>
<dbReference type="Proteomes" id="UP001160148">
    <property type="component" value="Unassembled WGS sequence"/>
</dbReference>
<keyword evidence="2" id="KW-1185">Reference proteome</keyword>
<proteinExistence type="predicted"/>
<protein>
    <recommendedName>
        <fullName evidence="3">Transposase</fullName>
    </recommendedName>
</protein>
<accession>A0AAV0Y2V7</accession>
<evidence type="ECO:0000313" key="1">
    <source>
        <dbReference type="EMBL" id="CAI6375098.1"/>
    </source>
</evidence>
<comment type="caution">
    <text evidence="1">The sequence shown here is derived from an EMBL/GenBank/DDBJ whole genome shotgun (WGS) entry which is preliminary data.</text>
</comment>
<gene>
    <name evidence="1" type="ORF">MEUPH1_LOCUS28638</name>
</gene>
<name>A0AAV0Y2V7_9HEMI</name>
<sequence>MGKTQYTQKFREEWLTDALFKDWLVKIELDRNKARCRFCKTEVVAKRYDVLQHTKTKKHIEASNGFATSRSMANYRKHPSLKTSDAEEYYGIFPGRSVNLSIGELSKDLSYPVRTMKNADAKYGTAVSCVLIDTEKTQTINVFLPKAIRMTDVDNSEYNLGNVPKKHRGLHKRSFIIDFE</sequence>